<sequence>MPLSSSDYTVTSAFGYRTSPITGEYGFHMGVDLAADAGTPIHAIADGVVTYVGPGIDGRSNNLIIVEHTIDGHVYESWYVHMYDDGLYVSVGQEVFRRRCDSRCGEQWQLNGATFAPRDPRS</sequence>
<feature type="domain" description="M23ase beta-sheet core" evidence="1">
    <location>
        <begin position="27"/>
        <end position="95"/>
    </location>
</feature>
<dbReference type="AlphaFoldDB" id="A0A060BSH3"/>
<dbReference type="EMBL" id="KF120089">
    <property type="protein sequence ID" value="AIA87358.1"/>
    <property type="molecule type" value="Genomic_DNA"/>
</dbReference>
<dbReference type="PANTHER" id="PTHR21666:SF270">
    <property type="entry name" value="MUREIN HYDROLASE ACTIVATOR ENVC"/>
    <property type="match status" value="1"/>
</dbReference>
<reference evidence="2" key="1">
    <citation type="journal article" date="2013" name="Environ. Microbiol.">
        <title>Seasonally variable intestinal metagenomes of the red palm weevil (Rhynchophorus ferrugineus).</title>
        <authorList>
            <person name="Jia S."/>
            <person name="Zhang X."/>
            <person name="Zhang G."/>
            <person name="Yin A."/>
            <person name="Zhang S."/>
            <person name="Li F."/>
            <person name="Wang L."/>
            <person name="Zhao D."/>
            <person name="Yun Q."/>
            <person name="Tala"/>
            <person name="Wang J."/>
            <person name="Sun G."/>
            <person name="Baabdullah M."/>
            <person name="Yu X."/>
            <person name="Hu S."/>
            <person name="Al-Mssallem I.S."/>
            <person name="Yu J."/>
        </authorList>
    </citation>
    <scope>NUCLEOTIDE SEQUENCE</scope>
</reference>
<protein>
    <submittedName>
        <fullName evidence="2">Peptidase_M23</fullName>
    </submittedName>
</protein>
<evidence type="ECO:0000259" key="1">
    <source>
        <dbReference type="Pfam" id="PF01551"/>
    </source>
</evidence>
<dbReference type="CDD" id="cd12797">
    <property type="entry name" value="M23_peptidase"/>
    <property type="match status" value="1"/>
</dbReference>
<name>A0A060BSH3_9THEO</name>
<dbReference type="InterPro" id="IPR016047">
    <property type="entry name" value="M23ase_b-sheet_dom"/>
</dbReference>
<dbReference type="Gene3D" id="2.70.70.10">
    <property type="entry name" value="Glucose Permease (Domain IIA)"/>
    <property type="match status" value="1"/>
</dbReference>
<dbReference type="SUPFAM" id="SSF51261">
    <property type="entry name" value="Duplicated hybrid motif"/>
    <property type="match status" value="1"/>
</dbReference>
<dbReference type="Pfam" id="PF01551">
    <property type="entry name" value="Peptidase_M23"/>
    <property type="match status" value="1"/>
</dbReference>
<evidence type="ECO:0000313" key="2">
    <source>
        <dbReference type="EMBL" id="AIA87358.1"/>
    </source>
</evidence>
<proteinExistence type="predicted"/>
<accession>A0A060BSH3</accession>
<dbReference type="GO" id="GO:0004222">
    <property type="term" value="F:metalloendopeptidase activity"/>
    <property type="evidence" value="ECO:0007669"/>
    <property type="project" value="TreeGrafter"/>
</dbReference>
<dbReference type="InterPro" id="IPR011055">
    <property type="entry name" value="Dup_hybrid_motif"/>
</dbReference>
<dbReference type="InterPro" id="IPR050570">
    <property type="entry name" value="Cell_wall_metabolism_enzyme"/>
</dbReference>
<organism evidence="2">
    <name type="scientific">uncultured Thermoanaerobacter sp</name>
    <dbReference type="NCBI Taxonomy" id="242695"/>
    <lineage>
        <taxon>Bacteria</taxon>
        <taxon>Bacillati</taxon>
        <taxon>Bacillota</taxon>
        <taxon>Clostridia</taxon>
        <taxon>Thermoanaerobacterales</taxon>
        <taxon>Thermoanaerobacteraceae</taxon>
        <taxon>Thermoanaerobacter</taxon>
        <taxon>environmental samples</taxon>
    </lineage>
</organism>
<dbReference type="PANTHER" id="PTHR21666">
    <property type="entry name" value="PEPTIDASE-RELATED"/>
    <property type="match status" value="1"/>
</dbReference>
<feature type="non-terminal residue" evidence="2">
    <location>
        <position position="122"/>
    </location>
</feature>